<dbReference type="PANTHER" id="PTHR30055">
    <property type="entry name" value="HTH-TYPE TRANSCRIPTIONAL REGULATOR RUTR"/>
    <property type="match status" value="1"/>
</dbReference>
<gene>
    <name evidence="6" type="ORF">ACFQMJ_13115</name>
</gene>
<comment type="caution">
    <text evidence="6">The sequence shown here is derived from an EMBL/GenBank/DDBJ whole genome shotgun (WGS) entry which is preliminary data.</text>
</comment>
<keyword evidence="1" id="KW-0805">Transcription regulation</keyword>
<evidence type="ECO:0000256" key="2">
    <source>
        <dbReference type="ARBA" id="ARBA00023125"/>
    </source>
</evidence>
<dbReference type="SUPFAM" id="SSF48498">
    <property type="entry name" value="Tetracyclin repressor-like, C-terminal domain"/>
    <property type="match status" value="1"/>
</dbReference>
<proteinExistence type="predicted"/>
<evidence type="ECO:0000256" key="1">
    <source>
        <dbReference type="ARBA" id="ARBA00023015"/>
    </source>
</evidence>
<dbReference type="Gene3D" id="1.10.10.60">
    <property type="entry name" value="Homeodomain-like"/>
    <property type="match status" value="1"/>
</dbReference>
<dbReference type="Pfam" id="PF16859">
    <property type="entry name" value="TetR_C_11"/>
    <property type="match status" value="1"/>
</dbReference>
<dbReference type="InterPro" id="IPR011075">
    <property type="entry name" value="TetR_C"/>
</dbReference>
<keyword evidence="7" id="KW-1185">Reference proteome</keyword>
<evidence type="ECO:0000313" key="6">
    <source>
        <dbReference type="EMBL" id="MFC7149471.1"/>
    </source>
</evidence>
<evidence type="ECO:0000256" key="3">
    <source>
        <dbReference type="ARBA" id="ARBA00023163"/>
    </source>
</evidence>
<dbReference type="InterPro" id="IPR050109">
    <property type="entry name" value="HTH-type_TetR-like_transc_reg"/>
</dbReference>
<accession>A0ABW2F917</accession>
<name>A0ABW2F917_9BACL</name>
<dbReference type="Proteomes" id="UP001596378">
    <property type="component" value="Unassembled WGS sequence"/>
</dbReference>
<keyword evidence="2 4" id="KW-0238">DNA-binding</keyword>
<evidence type="ECO:0000313" key="7">
    <source>
        <dbReference type="Proteomes" id="UP001596378"/>
    </source>
</evidence>
<dbReference type="RefSeq" id="WP_378051487.1">
    <property type="nucleotide sequence ID" value="NZ_JBHMDN010000034.1"/>
</dbReference>
<dbReference type="SUPFAM" id="SSF46689">
    <property type="entry name" value="Homeodomain-like"/>
    <property type="match status" value="1"/>
</dbReference>
<dbReference type="InterPro" id="IPR036271">
    <property type="entry name" value="Tet_transcr_reg_TetR-rel_C_sf"/>
</dbReference>
<evidence type="ECO:0000259" key="5">
    <source>
        <dbReference type="PROSITE" id="PS50977"/>
    </source>
</evidence>
<keyword evidence="3" id="KW-0804">Transcription</keyword>
<dbReference type="PANTHER" id="PTHR30055:SF148">
    <property type="entry name" value="TETR-FAMILY TRANSCRIPTIONAL REGULATOR"/>
    <property type="match status" value="1"/>
</dbReference>
<reference evidence="7" key="1">
    <citation type="journal article" date="2019" name="Int. J. Syst. Evol. Microbiol.">
        <title>The Global Catalogue of Microorganisms (GCM) 10K type strain sequencing project: providing services to taxonomists for standard genome sequencing and annotation.</title>
        <authorList>
            <consortium name="The Broad Institute Genomics Platform"/>
            <consortium name="The Broad Institute Genome Sequencing Center for Infectious Disease"/>
            <person name="Wu L."/>
            <person name="Ma J."/>
        </authorList>
    </citation>
    <scope>NUCLEOTIDE SEQUENCE [LARGE SCALE GENOMIC DNA]</scope>
    <source>
        <strain evidence="7">KCTC 12907</strain>
    </source>
</reference>
<dbReference type="Pfam" id="PF00440">
    <property type="entry name" value="TetR_N"/>
    <property type="match status" value="1"/>
</dbReference>
<dbReference type="InterPro" id="IPR009057">
    <property type="entry name" value="Homeodomain-like_sf"/>
</dbReference>
<feature type="DNA-binding region" description="H-T-H motif" evidence="4">
    <location>
        <begin position="32"/>
        <end position="51"/>
    </location>
</feature>
<sequence length="197" mass="22711">MKNERKRGEELEAAILEAAYEIIQTTGYEGMTFQHVAKRAETSRTVIYRRYETPVELLHALVRYKTIQALGGRINDLFRDQGSLRANLLALVRLYQRFFEAVGPKMLSAMLTELSRNNEQFQVWASQARSSNIEVMKKIEEYAKRNGEISHEFTTMQMNLPFNLLRFENIISDEKVTPAYLTSLVDEVLMPVLSRGG</sequence>
<dbReference type="InterPro" id="IPR001647">
    <property type="entry name" value="HTH_TetR"/>
</dbReference>
<protein>
    <submittedName>
        <fullName evidence="6">TetR/AcrR family transcriptional regulator</fullName>
    </submittedName>
</protein>
<dbReference type="EMBL" id="JBHTAI010000007">
    <property type="protein sequence ID" value="MFC7149471.1"/>
    <property type="molecule type" value="Genomic_DNA"/>
</dbReference>
<dbReference type="Gene3D" id="1.10.357.10">
    <property type="entry name" value="Tetracycline Repressor, domain 2"/>
    <property type="match status" value="1"/>
</dbReference>
<feature type="domain" description="HTH tetR-type" evidence="5">
    <location>
        <begin position="9"/>
        <end position="69"/>
    </location>
</feature>
<evidence type="ECO:0000256" key="4">
    <source>
        <dbReference type="PROSITE-ProRule" id="PRU00335"/>
    </source>
</evidence>
<organism evidence="6 7">
    <name type="scientific">Cohnella cellulosilytica</name>
    <dbReference type="NCBI Taxonomy" id="986710"/>
    <lineage>
        <taxon>Bacteria</taxon>
        <taxon>Bacillati</taxon>
        <taxon>Bacillota</taxon>
        <taxon>Bacilli</taxon>
        <taxon>Bacillales</taxon>
        <taxon>Paenibacillaceae</taxon>
        <taxon>Cohnella</taxon>
    </lineage>
</organism>
<dbReference type="PROSITE" id="PS50977">
    <property type="entry name" value="HTH_TETR_2"/>
    <property type="match status" value="1"/>
</dbReference>